<dbReference type="RefSeq" id="WP_182559592.1">
    <property type="nucleotide sequence ID" value="NZ_JACGWT010000002.1"/>
</dbReference>
<sequence length="432" mass="46732">MHSLRQRLASVVESFWFVPAVLLAVAAVLAEVLVGLDRDLVGRGVAGLPLVNNVGASGSRDLLAAIGGSMLGVAATSFSITISVIATASSTYGPRLVRNFMADRGNQLVLGTFGATFLYALLVLRSVREQSSAGPEFVPHLAVTLAIGLAVLDVAVLIYFIHHIAESIQIANLAARVLQDLQSSLRFDDHRDLAVPGNVVLDPTGESRADLVLRAEDHGFLRHVDYRGLVETTAELHGWARLLIRVGDHVVAGDPLIEFRSVGELPQRVEQRLRRHLDFGRSRTPHQDQRYAVLQLAEMAVRALSSGTNDPYTAINAILEIGTGLTMISELGDPPGQLGRDGEVRLLVRPVGVAELVDLAFDQIRTYAVSSTEVVLALLDLRMRIGRVSDDPAVQTALRDQESALVRQFHAAGPDDRDIARVEAARSSADRR</sequence>
<dbReference type="AlphaFoldDB" id="A0A7W3IRY1"/>
<keyword evidence="3" id="KW-1185">Reference proteome</keyword>
<dbReference type="Proteomes" id="UP000523079">
    <property type="component" value="Unassembled WGS sequence"/>
</dbReference>
<evidence type="ECO:0000313" key="3">
    <source>
        <dbReference type="Proteomes" id="UP000523079"/>
    </source>
</evidence>
<keyword evidence="1" id="KW-1133">Transmembrane helix</keyword>
<organism evidence="2 3">
    <name type="scientific">Microlunatus kandeliicorticis</name>
    <dbReference type="NCBI Taxonomy" id="1759536"/>
    <lineage>
        <taxon>Bacteria</taxon>
        <taxon>Bacillati</taxon>
        <taxon>Actinomycetota</taxon>
        <taxon>Actinomycetes</taxon>
        <taxon>Propionibacteriales</taxon>
        <taxon>Propionibacteriaceae</taxon>
        <taxon>Microlunatus</taxon>
    </lineage>
</organism>
<keyword evidence="1" id="KW-0472">Membrane</keyword>
<evidence type="ECO:0000313" key="2">
    <source>
        <dbReference type="EMBL" id="MBA8794073.1"/>
    </source>
</evidence>
<feature type="transmembrane region" description="Helical" evidence="1">
    <location>
        <begin position="15"/>
        <end position="34"/>
    </location>
</feature>
<gene>
    <name evidence="2" type="ORF">FHX74_001678</name>
</gene>
<feature type="transmembrane region" description="Helical" evidence="1">
    <location>
        <begin position="137"/>
        <end position="161"/>
    </location>
</feature>
<reference evidence="2 3" key="1">
    <citation type="submission" date="2020-07" db="EMBL/GenBank/DDBJ databases">
        <title>Sequencing the genomes of 1000 actinobacteria strains.</title>
        <authorList>
            <person name="Klenk H.-P."/>
        </authorList>
    </citation>
    <scope>NUCLEOTIDE SEQUENCE [LARGE SCALE GENOMIC DNA]</scope>
    <source>
        <strain evidence="2 3">DSM 100723</strain>
    </source>
</reference>
<evidence type="ECO:0000256" key="1">
    <source>
        <dbReference type="SAM" id="Phobius"/>
    </source>
</evidence>
<name>A0A7W3IRY1_9ACTN</name>
<feature type="transmembrane region" description="Helical" evidence="1">
    <location>
        <begin position="62"/>
        <end position="88"/>
    </location>
</feature>
<keyword evidence="1" id="KW-0812">Transmembrane</keyword>
<comment type="caution">
    <text evidence="2">The sequence shown here is derived from an EMBL/GenBank/DDBJ whole genome shotgun (WGS) entry which is preliminary data.</text>
</comment>
<dbReference type="Pfam" id="PF10011">
    <property type="entry name" value="DUF2254"/>
    <property type="match status" value="1"/>
</dbReference>
<accession>A0A7W3IRY1</accession>
<dbReference type="EMBL" id="JACGWT010000002">
    <property type="protein sequence ID" value="MBA8794073.1"/>
    <property type="molecule type" value="Genomic_DNA"/>
</dbReference>
<dbReference type="InterPro" id="IPR018723">
    <property type="entry name" value="DUF2254_membrane"/>
</dbReference>
<proteinExistence type="predicted"/>
<feature type="transmembrane region" description="Helical" evidence="1">
    <location>
        <begin position="108"/>
        <end position="125"/>
    </location>
</feature>
<protein>
    <submittedName>
        <fullName evidence="2">Putative membrane protein</fullName>
    </submittedName>
</protein>